<reference evidence="1 2" key="1">
    <citation type="submission" date="2019-04" db="EMBL/GenBank/DDBJ databases">
        <authorList>
            <consortium name="Wellcome Sanger Institute Data Sharing"/>
        </authorList>
    </citation>
    <scope>NUCLEOTIDE SEQUENCE [LARGE SCALE GENOMIC DNA]</scope>
</reference>
<proteinExistence type="predicted"/>
<dbReference type="SUPFAM" id="SSF56436">
    <property type="entry name" value="C-type lectin-like"/>
    <property type="match status" value="1"/>
</dbReference>
<organism evidence="1 2">
    <name type="scientific">Scleropages formosus</name>
    <name type="common">Asian bonytongue</name>
    <name type="synonym">Osteoglossum formosum</name>
    <dbReference type="NCBI Taxonomy" id="113540"/>
    <lineage>
        <taxon>Eukaryota</taxon>
        <taxon>Metazoa</taxon>
        <taxon>Chordata</taxon>
        <taxon>Craniata</taxon>
        <taxon>Vertebrata</taxon>
        <taxon>Euteleostomi</taxon>
        <taxon>Actinopterygii</taxon>
        <taxon>Neopterygii</taxon>
        <taxon>Teleostei</taxon>
        <taxon>Osteoglossocephala</taxon>
        <taxon>Osteoglossomorpha</taxon>
        <taxon>Osteoglossiformes</taxon>
        <taxon>Osteoglossidae</taxon>
        <taxon>Scleropages</taxon>
    </lineage>
</organism>
<protein>
    <recommendedName>
        <fullName evidence="3">Link domain-containing protein</fullName>
    </recommendedName>
</protein>
<dbReference type="AlphaFoldDB" id="A0A8C9W3V1"/>
<reference evidence="1" key="2">
    <citation type="submission" date="2025-08" db="UniProtKB">
        <authorList>
            <consortium name="Ensembl"/>
        </authorList>
    </citation>
    <scope>IDENTIFICATION</scope>
</reference>
<keyword evidence="2" id="KW-1185">Reference proteome</keyword>
<dbReference type="Proteomes" id="UP000694397">
    <property type="component" value="Chromosome 5"/>
</dbReference>
<evidence type="ECO:0008006" key="3">
    <source>
        <dbReference type="Google" id="ProtNLM"/>
    </source>
</evidence>
<evidence type="ECO:0000313" key="2">
    <source>
        <dbReference type="Proteomes" id="UP000694397"/>
    </source>
</evidence>
<reference evidence="1" key="3">
    <citation type="submission" date="2025-09" db="UniProtKB">
        <authorList>
            <consortium name="Ensembl"/>
        </authorList>
    </citation>
    <scope>IDENTIFICATION</scope>
</reference>
<sequence>MEKLAAPRPISRGSPKDNIISRTCNYAGVFHMEVGGRYALTLAQARQMCESLGTAGQSLDLGLNPTSCSSTLEQDTCPEPMQ</sequence>
<evidence type="ECO:0000313" key="1">
    <source>
        <dbReference type="Ensembl" id="ENSSFOP00015068475.1"/>
    </source>
</evidence>
<dbReference type="InterPro" id="IPR016187">
    <property type="entry name" value="CTDL_fold"/>
</dbReference>
<name>A0A8C9W3V1_SCLFO</name>
<dbReference type="Ensembl" id="ENSSFOT00015058519.1">
    <property type="protein sequence ID" value="ENSSFOP00015068475.1"/>
    <property type="gene ID" value="ENSSFOG00015030127.1"/>
</dbReference>
<accession>A0A8C9W3V1</accession>